<proteinExistence type="predicted"/>
<protein>
    <recommendedName>
        <fullName evidence="3">Cupin</fullName>
    </recommendedName>
</protein>
<dbReference type="InterPro" id="IPR011051">
    <property type="entry name" value="RmlC_Cupin_sf"/>
</dbReference>
<comment type="caution">
    <text evidence="1">The sequence shown here is derived from an EMBL/GenBank/DDBJ whole genome shotgun (WGS) entry which is preliminary data.</text>
</comment>
<dbReference type="RefSeq" id="WP_318598697.1">
    <property type="nucleotide sequence ID" value="NZ_JAWSTH010000052.1"/>
</dbReference>
<gene>
    <name evidence="1" type="ORF">R7226_18350</name>
</gene>
<organism evidence="1 2">
    <name type="scientific">Conexibacter stalactiti</name>
    <dbReference type="NCBI Taxonomy" id="1940611"/>
    <lineage>
        <taxon>Bacteria</taxon>
        <taxon>Bacillati</taxon>
        <taxon>Actinomycetota</taxon>
        <taxon>Thermoleophilia</taxon>
        <taxon>Solirubrobacterales</taxon>
        <taxon>Conexibacteraceae</taxon>
        <taxon>Conexibacter</taxon>
    </lineage>
</organism>
<dbReference type="Gene3D" id="2.60.120.10">
    <property type="entry name" value="Jelly Rolls"/>
    <property type="match status" value="1"/>
</dbReference>
<evidence type="ECO:0000313" key="1">
    <source>
        <dbReference type="EMBL" id="MDW5596315.1"/>
    </source>
</evidence>
<sequence>MANGDVVTDPAGSDVVLGDVGTSILFENEHVRVWEVLLEPGQVQDWHLHDHPYLVLAVEEAHNVMEYLDGGEARRMHETVGRVVYREAGRVHKLTNAGETTYRNRLIELKHLEREGDGV</sequence>
<reference evidence="1 2" key="2">
    <citation type="submission" date="2023-10" db="EMBL/GenBank/DDBJ databases">
        <authorList>
            <person name="Han X.F."/>
        </authorList>
    </citation>
    <scope>NUCLEOTIDE SEQUENCE [LARGE SCALE GENOMIC DNA]</scope>
    <source>
        <strain evidence="1 2">KCTC 39840</strain>
    </source>
</reference>
<dbReference type="SUPFAM" id="SSF51182">
    <property type="entry name" value="RmlC-like cupins"/>
    <property type="match status" value="1"/>
</dbReference>
<evidence type="ECO:0000313" key="2">
    <source>
        <dbReference type="Proteomes" id="UP001284601"/>
    </source>
</evidence>
<dbReference type="Proteomes" id="UP001284601">
    <property type="component" value="Unassembled WGS sequence"/>
</dbReference>
<accession>A0ABU4HUU8</accession>
<evidence type="ECO:0008006" key="3">
    <source>
        <dbReference type="Google" id="ProtNLM"/>
    </source>
</evidence>
<dbReference type="InterPro" id="IPR014710">
    <property type="entry name" value="RmlC-like_jellyroll"/>
</dbReference>
<reference evidence="2" key="1">
    <citation type="submission" date="2023-07" db="EMBL/GenBank/DDBJ databases">
        <title>Conexibacter stalactiti sp. nov., isolated from stalactites in a lava cave and emended description of the genus Conexibacter.</title>
        <authorList>
            <person name="Lee S.D."/>
        </authorList>
    </citation>
    <scope>NUCLEOTIDE SEQUENCE [LARGE SCALE GENOMIC DNA]</scope>
    <source>
        <strain evidence="2">KCTC 39840</strain>
    </source>
</reference>
<dbReference type="EMBL" id="JAWSTH010000052">
    <property type="protein sequence ID" value="MDW5596315.1"/>
    <property type="molecule type" value="Genomic_DNA"/>
</dbReference>
<keyword evidence="2" id="KW-1185">Reference proteome</keyword>
<name>A0ABU4HUU8_9ACTN</name>